<gene>
    <name evidence="2" type="primary">mlaB</name>
    <name evidence="2" type="ORF">BN1804_01803</name>
    <name evidence="3" type="ORF">JFQ69_08875</name>
</gene>
<dbReference type="EMBL" id="JAEKCB010000003">
    <property type="protein sequence ID" value="MBJ2117770.1"/>
    <property type="molecule type" value="Genomic_DNA"/>
</dbReference>
<dbReference type="GeneID" id="76521696"/>
<dbReference type="NCBIfam" id="NF033618">
    <property type="entry name" value="mlaB_1"/>
    <property type="match status" value="1"/>
</dbReference>
<protein>
    <submittedName>
        <fullName evidence="3">Lipid asymmetry maintenance protein MlaB</fullName>
    </submittedName>
    <submittedName>
        <fullName evidence="2">Putative phospholipid ABC transporter-binding protein MlaB</fullName>
    </submittedName>
</protein>
<dbReference type="Pfam" id="PF13466">
    <property type="entry name" value="STAS_2"/>
    <property type="match status" value="1"/>
</dbReference>
<proteinExistence type="predicted"/>
<dbReference type="Gene3D" id="3.30.750.24">
    <property type="entry name" value="STAS domain"/>
    <property type="match status" value="1"/>
</dbReference>
<dbReference type="CDD" id="cd07043">
    <property type="entry name" value="STAS_anti-anti-sigma_factors"/>
    <property type="match status" value="1"/>
</dbReference>
<dbReference type="PANTHER" id="PTHR35849">
    <property type="entry name" value="BLR2341 PROTEIN"/>
    <property type="match status" value="1"/>
</dbReference>
<dbReference type="AlphaFoldDB" id="A0A0G4Q867"/>
<evidence type="ECO:0000313" key="2">
    <source>
        <dbReference type="EMBL" id="CRL62093.1"/>
    </source>
</evidence>
<dbReference type="Proteomes" id="UP000619976">
    <property type="component" value="Unassembled WGS sequence"/>
</dbReference>
<dbReference type="Proteomes" id="UP000183920">
    <property type="component" value="Unassembled WGS sequence"/>
</dbReference>
<evidence type="ECO:0000313" key="3">
    <source>
        <dbReference type="EMBL" id="MBJ2117770.1"/>
    </source>
</evidence>
<feature type="domain" description="STAS" evidence="1">
    <location>
        <begin position="13"/>
        <end position="97"/>
    </location>
</feature>
<accession>A0A0G4Q867</accession>
<sequence>MSASLNWEKKEDVLYFQGTLDRETLLSVWQQRKALLADINIIDISALGHIDSTGLALFVHLKAEMEERNRQFIIQGVSERFQTLITLYDLDEIMNIA</sequence>
<dbReference type="EMBL" id="CVRY01000003">
    <property type="protein sequence ID" value="CRL62093.1"/>
    <property type="molecule type" value="Genomic_DNA"/>
</dbReference>
<dbReference type="PROSITE" id="PS50801">
    <property type="entry name" value="STAS"/>
    <property type="match status" value="1"/>
</dbReference>
<dbReference type="InterPro" id="IPR002645">
    <property type="entry name" value="STAS_dom"/>
</dbReference>
<dbReference type="RefSeq" id="WP_072063770.1">
    <property type="nucleotide sequence ID" value="NZ_CAXOKJ010000002.1"/>
</dbReference>
<evidence type="ECO:0000313" key="4">
    <source>
        <dbReference type="Proteomes" id="UP000183920"/>
    </source>
</evidence>
<accession>A0A379EHZ9</accession>
<reference evidence="4" key="2">
    <citation type="submission" date="2015-06" db="EMBL/GenBank/DDBJ databases">
        <authorList>
            <person name="Urmite Genomes"/>
        </authorList>
    </citation>
    <scope>NUCLEOTIDE SEQUENCE [LARGE SCALE GENOMIC DNA]</scope>
    <source>
        <strain evidence="4">CSUR P1867</strain>
    </source>
</reference>
<dbReference type="InterPro" id="IPR049743">
    <property type="entry name" value="MlaB"/>
</dbReference>
<evidence type="ECO:0000259" key="1">
    <source>
        <dbReference type="PROSITE" id="PS50801"/>
    </source>
</evidence>
<name>A0A0G4Q867_9GAMM</name>
<dbReference type="PANTHER" id="PTHR35849:SF1">
    <property type="entry name" value="INTERMEMBRANE PHOSPHOLIPID TRANSPORT SYSTEM BINDING PROTEIN MLAB"/>
    <property type="match status" value="1"/>
</dbReference>
<reference evidence="2" key="1">
    <citation type="submission" date="2015-06" db="EMBL/GenBank/DDBJ databases">
        <authorList>
            <person name="Urmite Genomes Urmite Genomes"/>
        </authorList>
    </citation>
    <scope>NUCLEOTIDE SEQUENCE [LARGE SCALE GENOMIC DNA]</scope>
    <source>
        <strain evidence="2">CSUR P1867</strain>
    </source>
</reference>
<dbReference type="InterPro" id="IPR036513">
    <property type="entry name" value="STAS_dom_sf"/>
</dbReference>
<dbReference type="InterPro" id="IPR058548">
    <property type="entry name" value="MlaB-like_STAS"/>
</dbReference>
<evidence type="ECO:0000313" key="5">
    <source>
        <dbReference type="Proteomes" id="UP000619976"/>
    </source>
</evidence>
<dbReference type="InterPro" id="IPR052746">
    <property type="entry name" value="MlaB_ABC_Transporter"/>
</dbReference>
<organism evidence="2 4">
    <name type="scientific">Proteus penneri</name>
    <dbReference type="NCBI Taxonomy" id="102862"/>
    <lineage>
        <taxon>Bacteria</taxon>
        <taxon>Pseudomonadati</taxon>
        <taxon>Pseudomonadota</taxon>
        <taxon>Gammaproteobacteria</taxon>
        <taxon>Enterobacterales</taxon>
        <taxon>Morganellaceae</taxon>
        <taxon>Proteus</taxon>
    </lineage>
</organism>
<keyword evidence="5" id="KW-1185">Reference proteome</keyword>
<dbReference type="SUPFAM" id="SSF52091">
    <property type="entry name" value="SpoIIaa-like"/>
    <property type="match status" value="1"/>
</dbReference>
<reference evidence="3 5" key="3">
    <citation type="submission" date="2020-12" db="EMBL/GenBank/DDBJ databases">
        <title>Enhanced detection system for hospital associated transmission using whole genome sequencing surveillance.</title>
        <authorList>
            <person name="Harrison L.H."/>
            <person name="Van Tyne D."/>
            <person name="Marsh J.W."/>
            <person name="Griffith M.P."/>
            <person name="Snyder D.J."/>
            <person name="Cooper V.S."/>
            <person name="Mustapha M."/>
        </authorList>
    </citation>
    <scope>NUCLEOTIDE SEQUENCE [LARGE SCALE GENOMIC DNA]</scope>
    <source>
        <strain evidence="3 5">PR00195</strain>
    </source>
</reference>